<evidence type="ECO:0000313" key="1">
    <source>
        <dbReference type="EMBL" id="SCL73648.1"/>
    </source>
</evidence>
<dbReference type="Proteomes" id="UP000199343">
    <property type="component" value="Unassembled WGS sequence"/>
</dbReference>
<reference evidence="2" key="1">
    <citation type="submission" date="2016-06" db="EMBL/GenBank/DDBJ databases">
        <authorList>
            <person name="Varghese N."/>
            <person name="Submissions Spin"/>
        </authorList>
    </citation>
    <scope>NUCLEOTIDE SEQUENCE [LARGE SCALE GENOMIC DNA]</scope>
    <source>
        <strain evidence="2">DSM 43363</strain>
    </source>
</reference>
<evidence type="ECO:0000313" key="2">
    <source>
        <dbReference type="Proteomes" id="UP000199343"/>
    </source>
</evidence>
<proteinExistence type="predicted"/>
<name>A0A1C6W545_9ACTN</name>
<accession>A0A1C6W545</accession>
<dbReference type="STRING" id="47871.GA0070608_5958"/>
<sequence>MTSRRAQHAAPCVSTVRGPSVLVTPASAVSGAVPAELLVGALVQGAASMQAPA</sequence>
<gene>
    <name evidence="1" type="ORF">GA0070608_5958</name>
</gene>
<organism evidence="1 2">
    <name type="scientific">Micromonospora peucetia</name>
    <dbReference type="NCBI Taxonomy" id="47871"/>
    <lineage>
        <taxon>Bacteria</taxon>
        <taxon>Bacillati</taxon>
        <taxon>Actinomycetota</taxon>
        <taxon>Actinomycetes</taxon>
        <taxon>Micromonosporales</taxon>
        <taxon>Micromonosporaceae</taxon>
        <taxon>Micromonospora</taxon>
    </lineage>
</organism>
<protein>
    <submittedName>
        <fullName evidence="1">Uncharacterized protein</fullName>
    </submittedName>
</protein>
<dbReference type="AlphaFoldDB" id="A0A1C6W545"/>
<dbReference type="EMBL" id="FMIC01000002">
    <property type="protein sequence ID" value="SCL73648.1"/>
    <property type="molecule type" value="Genomic_DNA"/>
</dbReference>